<feature type="transmembrane region" description="Helical" evidence="1">
    <location>
        <begin position="130"/>
        <end position="151"/>
    </location>
</feature>
<evidence type="ECO:0000313" key="2">
    <source>
        <dbReference type="EMBL" id="EEF62023.1"/>
    </source>
</evidence>
<name>B9XD77_PEDPL</name>
<reference evidence="2 3" key="1">
    <citation type="journal article" date="2011" name="J. Bacteriol.">
        <title>Genome sequence of 'Pedosphaera parvula' Ellin514, an aerobic Verrucomicrobial isolate from pasture soil.</title>
        <authorList>
            <person name="Kant R."/>
            <person name="van Passel M.W."/>
            <person name="Sangwan P."/>
            <person name="Palva A."/>
            <person name="Lucas S."/>
            <person name="Copeland A."/>
            <person name="Lapidus A."/>
            <person name="Glavina Del Rio T."/>
            <person name="Dalin E."/>
            <person name="Tice H."/>
            <person name="Bruce D."/>
            <person name="Goodwin L."/>
            <person name="Pitluck S."/>
            <person name="Chertkov O."/>
            <person name="Larimer F.W."/>
            <person name="Land M.L."/>
            <person name="Hauser L."/>
            <person name="Brettin T.S."/>
            <person name="Detter J.C."/>
            <person name="Han S."/>
            <person name="de Vos W.M."/>
            <person name="Janssen P.H."/>
            <person name="Smidt H."/>
        </authorList>
    </citation>
    <scope>NUCLEOTIDE SEQUENCE [LARGE SCALE GENOMIC DNA]</scope>
    <source>
        <strain evidence="2 3">Ellin514</strain>
    </source>
</reference>
<dbReference type="STRING" id="320771.Cflav_PD6298"/>
<dbReference type="OrthoDB" id="199539at2"/>
<dbReference type="EMBL" id="ABOX02000006">
    <property type="protein sequence ID" value="EEF62023.1"/>
    <property type="molecule type" value="Genomic_DNA"/>
</dbReference>
<feature type="transmembrane region" description="Helical" evidence="1">
    <location>
        <begin position="12"/>
        <end position="38"/>
    </location>
</feature>
<keyword evidence="3" id="KW-1185">Reference proteome</keyword>
<evidence type="ECO:0000313" key="3">
    <source>
        <dbReference type="Proteomes" id="UP000003688"/>
    </source>
</evidence>
<keyword evidence="1" id="KW-0472">Membrane</keyword>
<dbReference type="Proteomes" id="UP000003688">
    <property type="component" value="Unassembled WGS sequence"/>
</dbReference>
<gene>
    <name evidence="2" type="ORF">Cflav_PD6298</name>
</gene>
<feature type="transmembrane region" description="Helical" evidence="1">
    <location>
        <begin position="77"/>
        <end position="93"/>
    </location>
</feature>
<dbReference type="Pfam" id="PF09900">
    <property type="entry name" value="DUF2127"/>
    <property type="match status" value="1"/>
</dbReference>
<sequence>MKQKTGLHHYFGLRAVAIFEFAKGFLVLAAGLGLLSLIHRDAQEAAEKIVRVLHFNPANHYPHVFIQAAGNASDARLWFYASAALAYAMIRIAEGYGLWYEKRWAEWFAAISAGLYIPVELYHLWHRVTWLKAVVLISNVLIVIYLVMILLDNHRQRVAATRKIKTGSIPIA</sequence>
<protein>
    <submittedName>
        <fullName evidence="2">Membrane protein-like protein</fullName>
    </submittedName>
</protein>
<keyword evidence="1" id="KW-0812">Transmembrane</keyword>
<evidence type="ECO:0000256" key="1">
    <source>
        <dbReference type="SAM" id="Phobius"/>
    </source>
</evidence>
<dbReference type="RefSeq" id="WP_007413775.1">
    <property type="nucleotide sequence ID" value="NZ_ABOX02000006.1"/>
</dbReference>
<comment type="caution">
    <text evidence="2">The sequence shown here is derived from an EMBL/GenBank/DDBJ whole genome shotgun (WGS) entry which is preliminary data.</text>
</comment>
<dbReference type="AlphaFoldDB" id="B9XD77"/>
<keyword evidence="1" id="KW-1133">Transmembrane helix</keyword>
<dbReference type="InterPro" id="IPR021125">
    <property type="entry name" value="DUF2127"/>
</dbReference>
<proteinExistence type="predicted"/>
<organism evidence="2 3">
    <name type="scientific">Pedosphaera parvula (strain Ellin514)</name>
    <dbReference type="NCBI Taxonomy" id="320771"/>
    <lineage>
        <taxon>Bacteria</taxon>
        <taxon>Pseudomonadati</taxon>
        <taxon>Verrucomicrobiota</taxon>
        <taxon>Pedosphaerae</taxon>
        <taxon>Pedosphaerales</taxon>
        <taxon>Pedosphaeraceae</taxon>
        <taxon>Pedosphaera</taxon>
    </lineage>
</organism>
<accession>B9XD77</accession>